<evidence type="ECO:0000256" key="3">
    <source>
        <dbReference type="ARBA" id="ARBA00022842"/>
    </source>
</evidence>
<accession>A0A7X8YGY9</accession>
<keyword evidence="3" id="KW-0460">Magnesium</keyword>
<dbReference type="EMBL" id="JABAIK010000007">
    <property type="protein sequence ID" value="NLS13030.1"/>
    <property type="molecule type" value="Genomic_DNA"/>
</dbReference>
<protein>
    <submittedName>
        <fullName evidence="4">HAD hydrolase-like protein</fullName>
    </submittedName>
</protein>
<dbReference type="SUPFAM" id="SSF56784">
    <property type="entry name" value="HAD-like"/>
    <property type="match status" value="1"/>
</dbReference>
<dbReference type="InterPro" id="IPR036412">
    <property type="entry name" value="HAD-like_sf"/>
</dbReference>
<comment type="caution">
    <text evidence="4">The sequence shown here is derived from an EMBL/GenBank/DDBJ whole genome shotgun (WGS) entry which is preliminary data.</text>
</comment>
<dbReference type="Pfam" id="PF13419">
    <property type="entry name" value="HAD_2"/>
    <property type="match status" value="1"/>
</dbReference>
<sequence length="182" mass="20454">MNVQFNPITYDRVERRPVLLFDWGDTLMHDDSTQTGKMCDWPQVNAINHAVSTLALLANHYFIGIATGAADSTEHDIYRALRRVELDAYISTIFCQNNLKVGKDSNQFFVRILDQLGCQPSHVTMVGDCLARDVLSAQAAGLNAIWFRNKRSLACSCEEMPERNLNIATIDCLSELPSRLGF</sequence>
<dbReference type="AlphaFoldDB" id="A0A7X8YGY9"/>
<dbReference type="RefSeq" id="WP_168836121.1">
    <property type="nucleotide sequence ID" value="NZ_JABAIK010000007.1"/>
</dbReference>
<dbReference type="GO" id="GO:0046872">
    <property type="term" value="F:metal ion binding"/>
    <property type="evidence" value="ECO:0007669"/>
    <property type="project" value="UniProtKB-KW"/>
</dbReference>
<keyword evidence="5" id="KW-1185">Reference proteome</keyword>
<keyword evidence="2 4" id="KW-0378">Hydrolase</keyword>
<evidence type="ECO:0000256" key="2">
    <source>
        <dbReference type="ARBA" id="ARBA00022801"/>
    </source>
</evidence>
<dbReference type="InterPro" id="IPR023214">
    <property type="entry name" value="HAD_sf"/>
</dbReference>
<organism evidence="4 5">
    <name type="scientific">Vibrio agarilyticus</name>
    <dbReference type="NCBI Taxonomy" id="2726741"/>
    <lineage>
        <taxon>Bacteria</taxon>
        <taxon>Pseudomonadati</taxon>
        <taxon>Pseudomonadota</taxon>
        <taxon>Gammaproteobacteria</taxon>
        <taxon>Vibrionales</taxon>
        <taxon>Vibrionaceae</taxon>
        <taxon>Vibrio</taxon>
    </lineage>
</organism>
<evidence type="ECO:0000256" key="1">
    <source>
        <dbReference type="ARBA" id="ARBA00022723"/>
    </source>
</evidence>
<evidence type="ECO:0000313" key="4">
    <source>
        <dbReference type="EMBL" id="NLS13030.1"/>
    </source>
</evidence>
<proteinExistence type="predicted"/>
<dbReference type="InterPro" id="IPR041492">
    <property type="entry name" value="HAD_2"/>
</dbReference>
<dbReference type="Gene3D" id="3.40.50.1000">
    <property type="entry name" value="HAD superfamily/HAD-like"/>
    <property type="match status" value="1"/>
</dbReference>
<dbReference type="Proteomes" id="UP000535589">
    <property type="component" value="Unassembled WGS sequence"/>
</dbReference>
<name>A0A7X8YGY9_9VIBR</name>
<dbReference type="PANTHER" id="PTHR46470:SF2">
    <property type="entry name" value="GLYCERALDEHYDE 3-PHOSPHATE PHOSPHATASE"/>
    <property type="match status" value="1"/>
</dbReference>
<dbReference type="GO" id="GO:0016791">
    <property type="term" value="F:phosphatase activity"/>
    <property type="evidence" value="ECO:0007669"/>
    <property type="project" value="TreeGrafter"/>
</dbReference>
<evidence type="ECO:0000313" key="5">
    <source>
        <dbReference type="Proteomes" id="UP000535589"/>
    </source>
</evidence>
<keyword evidence="1" id="KW-0479">Metal-binding</keyword>
<gene>
    <name evidence="4" type="ORF">HGP28_09030</name>
</gene>
<dbReference type="InterPro" id="IPR051400">
    <property type="entry name" value="HAD-like_hydrolase"/>
</dbReference>
<dbReference type="PANTHER" id="PTHR46470">
    <property type="entry name" value="N-ACYLNEURAMINATE-9-PHOSPHATASE"/>
    <property type="match status" value="1"/>
</dbReference>
<reference evidence="4 5" key="1">
    <citation type="submission" date="2020-04" db="EMBL/GenBank/DDBJ databases">
        <title>Vibrio sp. SM6, a novel species isolated from seawater.</title>
        <authorList>
            <person name="Wang X."/>
        </authorList>
    </citation>
    <scope>NUCLEOTIDE SEQUENCE [LARGE SCALE GENOMIC DNA]</scope>
    <source>
        <strain evidence="4 5">SM6</strain>
    </source>
</reference>